<dbReference type="EMBL" id="BPLQ01014694">
    <property type="protein sequence ID" value="GIY82196.1"/>
    <property type="molecule type" value="Genomic_DNA"/>
</dbReference>
<proteinExistence type="predicted"/>
<name>A0AAV4WI20_9ARAC</name>
<sequence length="131" mass="14954">MPRTIIVPNKHLSRSLANYRGEKFPKGIPTLLITFQIDGPTPLQKGVWILLILVALNFFSSTSHPFTSVLPVLHPVLLFMETSNASIEQEIRSDIHPLRPPRWNLGELWVETNDPIFHFVISSRSEIDRGF</sequence>
<organism evidence="1 2">
    <name type="scientific">Caerostris darwini</name>
    <dbReference type="NCBI Taxonomy" id="1538125"/>
    <lineage>
        <taxon>Eukaryota</taxon>
        <taxon>Metazoa</taxon>
        <taxon>Ecdysozoa</taxon>
        <taxon>Arthropoda</taxon>
        <taxon>Chelicerata</taxon>
        <taxon>Arachnida</taxon>
        <taxon>Araneae</taxon>
        <taxon>Araneomorphae</taxon>
        <taxon>Entelegynae</taxon>
        <taxon>Araneoidea</taxon>
        <taxon>Araneidae</taxon>
        <taxon>Caerostris</taxon>
    </lineage>
</organism>
<dbReference type="Proteomes" id="UP001054837">
    <property type="component" value="Unassembled WGS sequence"/>
</dbReference>
<accession>A0AAV4WI20</accession>
<reference evidence="1 2" key="1">
    <citation type="submission" date="2021-06" db="EMBL/GenBank/DDBJ databases">
        <title>Caerostris darwini draft genome.</title>
        <authorList>
            <person name="Kono N."/>
            <person name="Arakawa K."/>
        </authorList>
    </citation>
    <scope>NUCLEOTIDE SEQUENCE [LARGE SCALE GENOMIC DNA]</scope>
</reference>
<evidence type="ECO:0000313" key="1">
    <source>
        <dbReference type="EMBL" id="GIY82196.1"/>
    </source>
</evidence>
<keyword evidence="2" id="KW-1185">Reference proteome</keyword>
<evidence type="ECO:0000313" key="2">
    <source>
        <dbReference type="Proteomes" id="UP001054837"/>
    </source>
</evidence>
<protein>
    <submittedName>
        <fullName evidence="1">Uncharacterized protein</fullName>
    </submittedName>
</protein>
<dbReference type="AlphaFoldDB" id="A0AAV4WI20"/>
<comment type="caution">
    <text evidence="1">The sequence shown here is derived from an EMBL/GenBank/DDBJ whole genome shotgun (WGS) entry which is preliminary data.</text>
</comment>
<gene>
    <name evidence="1" type="ORF">CDAR_173261</name>
</gene>